<protein>
    <recommendedName>
        <fullName evidence="2">Biotin transporter</fullName>
    </recommendedName>
</protein>
<dbReference type="RefSeq" id="WP_262582140.1">
    <property type="nucleotide sequence ID" value="NZ_JAOQJV010000018.1"/>
</dbReference>
<keyword evidence="2" id="KW-0813">Transport</keyword>
<dbReference type="PIRSF" id="PIRSF016661">
    <property type="entry name" value="BioY"/>
    <property type="match status" value="1"/>
</dbReference>
<organism evidence="4 5">
    <name type="scientific">Dorea ammoniilytica</name>
    <dbReference type="NCBI Taxonomy" id="2981788"/>
    <lineage>
        <taxon>Bacteria</taxon>
        <taxon>Bacillati</taxon>
        <taxon>Bacillota</taxon>
        <taxon>Clostridia</taxon>
        <taxon>Lachnospirales</taxon>
        <taxon>Lachnospiraceae</taxon>
        <taxon>Dorea</taxon>
    </lineage>
</organism>
<dbReference type="PANTHER" id="PTHR34295">
    <property type="entry name" value="BIOTIN TRANSPORTER BIOY"/>
    <property type="match status" value="1"/>
</dbReference>
<feature type="transmembrane region" description="Helical" evidence="3">
    <location>
        <begin position="65"/>
        <end position="87"/>
    </location>
</feature>
<feature type="transmembrane region" description="Helical" evidence="3">
    <location>
        <begin position="93"/>
        <end position="111"/>
    </location>
</feature>
<name>A0ABT2S898_9FIRM</name>
<dbReference type="InterPro" id="IPR003784">
    <property type="entry name" value="BioY"/>
</dbReference>
<evidence type="ECO:0000256" key="2">
    <source>
        <dbReference type="PIRNR" id="PIRNR016661"/>
    </source>
</evidence>
<keyword evidence="2 3" id="KW-0472">Membrane</keyword>
<gene>
    <name evidence="4" type="ORF">OCV65_11245</name>
</gene>
<sequence length="185" mass="19701">MNLNNTQELQKNKTYALTATALMTAVTCILAPLSVPIGPVPISLTNFVIFLSLYLLGWKKGTLSLLVYLLLGLAGLPVFSGFAGGISKLAGPTGGYIIGFIPMAIVAGIIIDKSHQRWIQIVAMIIGTAICYAFGTVWFCFQSGYTVAAALAVCVIPFIPADLIKIVIVTIIGPMIRKRLGTVIE</sequence>
<keyword evidence="2" id="KW-1003">Cell membrane</keyword>
<evidence type="ECO:0000313" key="5">
    <source>
        <dbReference type="Proteomes" id="UP001207605"/>
    </source>
</evidence>
<feature type="transmembrane region" description="Helical" evidence="3">
    <location>
        <begin position="15"/>
        <end position="34"/>
    </location>
</feature>
<feature type="transmembrane region" description="Helical" evidence="3">
    <location>
        <begin position="118"/>
        <end position="139"/>
    </location>
</feature>
<keyword evidence="5" id="KW-1185">Reference proteome</keyword>
<accession>A0ABT2S898</accession>
<evidence type="ECO:0000256" key="1">
    <source>
        <dbReference type="ARBA" id="ARBA00010692"/>
    </source>
</evidence>
<comment type="subcellular location">
    <subcellularLocation>
        <location evidence="2">Cell membrane</location>
        <topology evidence="2">Multi-pass membrane protein</topology>
    </subcellularLocation>
</comment>
<feature type="transmembrane region" description="Helical" evidence="3">
    <location>
        <begin position="40"/>
        <end position="58"/>
    </location>
</feature>
<dbReference type="EMBL" id="JAOQJV010000018">
    <property type="protein sequence ID" value="MCU6700804.1"/>
    <property type="molecule type" value="Genomic_DNA"/>
</dbReference>
<comment type="caution">
    <text evidence="4">The sequence shown here is derived from an EMBL/GenBank/DDBJ whole genome shotgun (WGS) entry which is preliminary data.</text>
</comment>
<feature type="transmembrane region" description="Helical" evidence="3">
    <location>
        <begin position="145"/>
        <end position="172"/>
    </location>
</feature>
<dbReference type="PANTHER" id="PTHR34295:SF1">
    <property type="entry name" value="BIOTIN TRANSPORTER BIOY"/>
    <property type="match status" value="1"/>
</dbReference>
<dbReference type="Proteomes" id="UP001207605">
    <property type="component" value="Unassembled WGS sequence"/>
</dbReference>
<dbReference type="Gene3D" id="1.10.1760.20">
    <property type="match status" value="1"/>
</dbReference>
<evidence type="ECO:0000256" key="3">
    <source>
        <dbReference type="SAM" id="Phobius"/>
    </source>
</evidence>
<dbReference type="Pfam" id="PF02632">
    <property type="entry name" value="BioY"/>
    <property type="match status" value="1"/>
</dbReference>
<keyword evidence="3" id="KW-0812">Transmembrane</keyword>
<proteinExistence type="inferred from homology"/>
<keyword evidence="3" id="KW-1133">Transmembrane helix</keyword>
<comment type="similarity">
    <text evidence="1 2">Belongs to the BioY family.</text>
</comment>
<evidence type="ECO:0000313" key="4">
    <source>
        <dbReference type="EMBL" id="MCU6700804.1"/>
    </source>
</evidence>
<reference evidence="4 5" key="1">
    <citation type="journal article" date="2021" name="ISME Commun">
        <title>Automated analysis of genomic sequences facilitates high-throughput and comprehensive description of bacteria.</title>
        <authorList>
            <person name="Hitch T.C.A."/>
        </authorList>
    </citation>
    <scope>NUCLEOTIDE SEQUENCE [LARGE SCALE GENOMIC DNA]</scope>
    <source>
        <strain evidence="4 5">Sanger_02</strain>
    </source>
</reference>